<feature type="region of interest" description="Disordered" evidence="1">
    <location>
        <begin position="1"/>
        <end position="30"/>
    </location>
</feature>
<evidence type="ECO:0000313" key="2">
    <source>
        <dbReference type="EMBL" id="KAK4121883.1"/>
    </source>
</evidence>
<organism evidence="2 3">
    <name type="scientific">Parathielavia appendiculata</name>
    <dbReference type="NCBI Taxonomy" id="2587402"/>
    <lineage>
        <taxon>Eukaryota</taxon>
        <taxon>Fungi</taxon>
        <taxon>Dikarya</taxon>
        <taxon>Ascomycota</taxon>
        <taxon>Pezizomycotina</taxon>
        <taxon>Sordariomycetes</taxon>
        <taxon>Sordariomycetidae</taxon>
        <taxon>Sordariales</taxon>
        <taxon>Chaetomiaceae</taxon>
        <taxon>Parathielavia</taxon>
    </lineage>
</organism>
<comment type="caution">
    <text evidence="2">The sequence shown here is derived from an EMBL/GenBank/DDBJ whole genome shotgun (WGS) entry which is preliminary data.</text>
</comment>
<protein>
    <submittedName>
        <fullName evidence="2">Uncharacterized protein</fullName>
    </submittedName>
</protein>
<keyword evidence="3" id="KW-1185">Reference proteome</keyword>
<dbReference type="GeneID" id="87828108"/>
<dbReference type="Proteomes" id="UP001302602">
    <property type="component" value="Unassembled WGS sequence"/>
</dbReference>
<evidence type="ECO:0000256" key="1">
    <source>
        <dbReference type="SAM" id="MobiDB-lite"/>
    </source>
</evidence>
<sequence length="307" mass="33117">MAGPKKGERPDMDAKKEMDRVQHKANTLPHLAEGTLGTVIATEKNQASDGQGARSWEILLPNLVTSVSRGEAAADGGPVTKIKYFKPCERDDRHSATFCQAPTESFSCERCADSRLGPGECSRTMLVFAAGVCTREGVQPHGGIGIVTKDTVHFHEAKVQERLLAAADRLYANPNKKPTDEMRKMDIFQSGLDKPARGHSRELVPGGNGELACLFGVVESRYQPSWKTVGDKTINEELYGTWLKPHATVEAGRKMMSMEVGGEATVAAGAKEVAEEVGKTAGEKKVAKGEDDDEQTCEADITSDSRG</sequence>
<feature type="region of interest" description="Disordered" evidence="1">
    <location>
        <begin position="276"/>
        <end position="307"/>
    </location>
</feature>
<gene>
    <name evidence="2" type="ORF">N657DRAFT_635349</name>
</gene>
<reference evidence="2" key="1">
    <citation type="journal article" date="2023" name="Mol. Phylogenet. Evol.">
        <title>Genome-scale phylogeny and comparative genomics of the fungal order Sordariales.</title>
        <authorList>
            <person name="Hensen N."/>
            <person name="Bonometti L."/>
            <person name="Westerberg I."/>
            <person name="Brannstrom I.O."/>
            <person name="Guillou S."/>
            <person name="Cros-Aarteil S."/>
            <person name="Calhoun S."/>
            <person name="Haridas S."/>
            <person name="Kuo A."/>
            <person name="Mondo S."/>
            <person name="Pangilinan J."/>
            <person name="Riley R."/>
            <person name="LaButti K."/>
            <person name="Andreopoulos B."/>
            <person name="Lipzen A."/>
            <person name="Chen C."/>
            <person name="Yan M."/>
            <person name="Daum C."/>
            <person name="Ng V."/>
            <person name="Clum A."/>
            <person name="Steindorff A."/>
            <person name="Ohm R.A."/>
            <person name="Martin F."/>
            <person name="Silar P."/>
            <person name="Natvig D.O."/>
            <person name="Lalanne C."/>
            <person name="Gautier V."/>
            <person name="Ament-Velasquez S.L."/>
            <person name="Kruys A."/>
            <person name="Hutchinson M.I."/>
            <person name="Powell A.J."/>
            <person name="Barry K."/>
            <person name="Miller A.N."/>
            <person name="Grigoriev I.V."/>
            <person name="Debuchy R."/>
            <person name="Gladieux P."/>
            <person name="Hiltunen Thoren M."/>
            <person name="Johannesson H."/>
        </authorList>
    </citation>
    <scope>NUCLEOTIDE SEQUENCE</scope>
    <source>
        <strain evidence="2">CBS 731.68</strain>
    </source>
</reference>
<dbReference type="RefSeq" id="XP_062645654.1">
    <property type="nucleotide sequence ID" value="XM_062791339.1"/>
</dbReference>
<reference evidence="2" key="2">
    <citation type="submission" date="2023-05" db="EMBL/GenBank/DDBJ databases">
        <authorList>
            <consortium name="Lawrence Berkeley National Laboratory"/>
            <person name="Steindorff A."/>
            <person name="Hensen N."/>
            <person name="Bonometti L."/>
            <person name="Westerberg I."/>
            <person name="Brannstrom I.O."/>
            <person name="Guillou S."/>
            <person name="Cros-Aarteil S."/>
            <person name="Calhoun S."/>
            <person name="Haridas S."/>
            <person name="Kuo A."/>
            <person name="Mondo S."/>
            <person name="Pangilinan J."/>
            <person name="Riley R."/>
            <person name="Labutti K."/>
            <person name="Andreopoulos B."/>
            <person name="Lipzen A."/>
            <person name="Chen C."/>
            <person name="Yanf M."/>
            <person name="Daum C."/>
            <person name="Ng V."/>
            <person name="Clum A."/>
            <person name="Ohm R."/>
            <person name="Martin F."/>
            <person name="Silar P."/>
            <person name="Natvig D."/>
            <person name="Lalanne C."/>
            <person name="Gautier V."/>
            <person name="Ament-Velasquez S.L."/>
            <person name="Kruys A."/>
            <person name="Hutchinson M.I."/>
            <person name="Powell A.J."/>
            <person name="Barry K."/>
            <person name="Miller A.N."/>
            <person name="Grigoriev I.V."/>
            <person name="Debuchy R."/>
            <person name="Gladieux P."/>
            <person name="Thoren M.H."/>
            <person name="Johannesson H."/>
        </authorList>
    </citation>
    <scope>NUCLEOTIDE SEQUENCE</scope>
    <source>
        <strain evidence="2">CBS 731.68</strain>
    </source>
</reference>
<dbReference type="EMBL" id="MU853232">
    <property type="protein sequence ID" value="KAK4121883.1"/>
    <property type="molecule type" value="Genomic_DNA"/>
</dbReference>
<accession>A0AAN6Z1Y1</accession>
<evidence type="ECO:0000313" key="3">
    <source>
        <dbReference type="Proteomes" id="UP001302602"/>
    </source>
</evidence>
<proteinExistence type="predicted"/>
<name>A0AAN6Z1Y1_9PEZI</name>
<feature type="compositionally biased region" description="Basic and acidic residues" evidence="1">
    <location>
        <begin position="276"/>
        <end position="289"/>
    </location>
</feature>
<dbReference type="AlphaFoldDB" id="A0AAN6Z1Y1"/>
<feature type="compositionally biased region" description="Basic and acidic residues" evidence="1">
    <location>
        <begin position="1"/>
        <end position="22"/>
    </location>
</feature>